<accession>D2V546</accession>
<reference evidence="8 9" key="1">
    <citation type="journal article" date="2010" name="Cell">
        <title>The genome of Naegleria gruberi illuminates early eukaryotic versatility.</title>
        <authorList>
            <person name="Fritz-Laylin L.K."/>
            <person name="Prochnik S.E."/>
            <person name="Ginger M.L."/>
            <person name="Dacks J.B."/>
            <person name="Carpenter M.L."/>
            <person name="Field M.C."/>
            <person name="Kuo A."/>
            <person name="Paredez A."/>
            <person name="Chapman J."/>
            <person name="Pham J."/>
            <person name="Shu S."/>
            <person name="Neupane R."/>
            <person name="Cipriano M."/>
            <person name="Mancuso J."/>
            <person name="Tu H."/>
            <person name="Salamov A."/>
            <person name="Lindquist E."/>
            <person name="Shapiro H."/>
            <person name="Lucas S."/>
            <person name="Grigoriev I.V."/>
            <person name="Cande W.Z."/>
            <person name="Fulton C."/>
            <person name="Rokhsar D.S."/>
            <person name="Dawson S.C."/>
        </authorList>
    </citation>
    <scope>NUCLEOTIDE SEQUENCE [LARGE SCALE GENOMIC DNA]</scope>
    <source>
        <strain evidence="8 9">NEG-M</strain>
    </source>
</reference>
<dbReference type="EMBL" id="GG738852">
    <property type="protein sequence ID" value="EFC48047.1"/>
    <property type="molecule type" value="Genomic_DNA"/>
</dbReference>
<dbReference type="OrthoDB" id="195089at2759"/>
<dbReference type="GeneID" id="8861449"/>
<evidence type="ECO:0000313" key="9">
    <source>
        <dbReference type="Proteomes" id="UP000006671"/>
    </source>
</evidence>
<evidence type="ECO:0000259" key="7">
    <source>
        <dbReference type="Pfam" id="PF14680"/>
    </source>
</evidence>
<dbReference type="InterPro" id="IPR026171">
    <property type="entry name" value="FANCI"/>
</dbReference>
<sequence length="1369" mass="155966">MPKNKEVATSEENDQQDEVMADSIEEETSNTSRKSDQSRNSDELMKISKGLIDLSNKTNNSANEQLLKYIQENKLVDSLKEIKSIMTQYLLKSNFDHLYQFMKAYFQSCRPNVISESVFNTDVNSTSSDKSESTNQFKLSRERAFMLKLLTCWMFEGRLEGRVAKNGLGIIFEELDYLPDAMLVSLIQAIYTLFKDGGQASDVVSPLFGNNSNFDSMENNAGLVLDIWTQCISAVMAKDEIEINSKTKKKKKSEEYKTGIIKDMCKCDWSQKVLAFANAFKDMPLNDNELELVVDKFFKYLNKMNLNDCAPLIYQLLILSSRGKRQKILLGIIAYFDNLEKEKRRNSLTSTEDSVNQLEGTVLHFIDYATKQNQELATEMLKIMKNESSGGLNTFKASFLLIISGLMNFEEKAFKVLKTFVDDDYKNSTKIHLYLSEEEDQLLSFRYKSSNVILDTVKKCGRGRDFMIKSVVDFACYLLDAKKVKASSDDNFVLTKVAMHSHDLGLEILGKMFELSQFVRSDILSRIFNRVVTNYGNTEKYIDLLRNISKNQTNCLLDHISKLKETIEYLSTMPTDISNALLTAVQPLYKNSQEFQDQVVLVLRKSMYSRELDSRLVALNGFLQILLASGELEESNVGSSSASSSSSSIAQHRASTIDLEIIGFLRRCLGQQMIVRKTLYGGLCDLVTKKPELRKEITPIMIDHLKKYMSMEDEDKPEVFFDSCIGTKTMTIAEPLPSLFYYLVHVADDERDKDAYNMLIGIMNYLFSKSLSELSIDKPFDDTNEGKKNRLVATIYAGCIEALFEFTLLILSKDEDNGSQAMEVLNTFWANYSKVIENLNKKPASTSKKKTSTTEKFDPTSFLPELSIQFCTSAISAASESVKDVEVSENAIADSKFHAYLLKLIAKKTKAAKKINQKLPDDGLLGIVKGLYIFLVRLTNKGSSASTDDPKKKDKTTTQTSEVFEELIRMKTQNSSPAEIIDFYEGFIRLSKSQTSSNNDSRISDIMQTLQKNISSILKQKSFETATSFVRILTSLVHFIEGKCEILENSGHYSWIIDICKGNEFGHNDLGHALINHLVTLACIFMDVPKLQELASDVLGKVGHIEDAGERTVTNMLAINCPSETADVLISRIGLILDDLDWKYQRLETLKDTLSDNYEDTKKNIFHQTTLFIDTLEHLICAKLEMEISEKLFSPLIKFYTMLAKFTDTYLSLPKDSGIELCEEYCELVDRSGDFTTTCYSFINYHNEEEKSTSMKIVREARNIPELIFRMETSEQKLILLSKHIKQNLLKNYKRSQVRAFTIDNQKVMEAAEEKKKRKKKDDEEEEQIKEESENEQEEEEKSSKKKKKASKKRKSPTSEKSTTKKKKK</sequence>
<organism evidence="9">
    <name type="scientific">Naegleria gruberi</name>
    <name type="common">Amoeba</name>
    <dbReference type="NCBI Taxonomy" id="5762"/>
    <lineage>
        <taxon>Eukaryota</taxon>
        <taxon>Discoba</taxon>
        <taxon>Heterolobosea</taxon>
        <taxon>Tetramitia</taxon>
        <taxon>Eutetramitia</taxon>
        <taxon>Vahlkampfiidae</taxon>
        <taxon>Naegleria</taxon>
    </lineage>
</organism>
<keyword evidence="1" id="KW-0175">Coiled coil</keyword>
<dbReference type="Pfam" id="PF14679">
    <property type="entry name" value="FANCI_HD1"/>
    <property type="match status" value="1"/>
</dbReference>
<dbReference type="Pfam" id="PF14676">
    <property type="entry name" value="FANCI_S2"/>
    <property type="match status" value="1"/>
</dbReference>
<feature type="compositionally biased region" description="Basic residues" evidence="2">
    <location>
        <begin position="1344"/>
        <end position="1356"/>
    </location>
</feature>
<dbReference type="VEuPathDB" id="AmoebaDB:NAEGRDRAFT_57172"/>
<dbReference type="InterPro" id="IPR029308">
    <property type="entry name" value="FANCI_S1"/>
</dbReference>
<feature type="domain" description="FANCI solenoid 4" evidence="5">
    <location>
        <begin position="1091"/>
        <end position="1308"/>
    </location>
</feature>
<dbReference type="KEGG" id="ngr:NAEGRDRAFT_57172"/>
<dbReference type="OMA" id="QSMRMMN"/>
<dbReference type="RefSeq" id="XP_002680791.1">
    <property type="nucleotide sequence ID" value="XM_002680745.1"/>
</dbReference>
<feature type="region of interest" description="Disordered" evidence="2">
    <location>
        <begin position="1312"/>
        <end position="1369"/>
    </location>
</feature>
<feature type="domain" description="FANCI solenoid 2" evidence="4">
    <location>
        <begin position="468"/>
        <end position="623"/>
    </location>
</feature>
<dbReference type="GO" id="GO:0006281">
    <property type="term" value="P:DNA repair"/>
    <property type="evidence" value="ECO:0007669"/>
    <property type="project" value="InterPro"/>
</dbReference>
<name>D2V546_NAEGR</name>
<dbReference type="GO" id="GO:0070182">
    <property type="term" value="F:DNA polymerase binding"/>
    <property type="evidence" value="ECO:0007669"/>
    <property type="project" value="TreeGrafter"/>
</dbReference>
<feature type="compositionally biased region" description="Acidic residues" evidence="2">
    <location>
        <begin position="9"/>
        <end position="28"/>
    </location>
</feature>
<feature type="domain" description="FANCI solenoid 1" evidence="3">
    <location>
        <begin position="158"/>
        <end position="371"/>
    </location>
</feature>
<feature type="region of interest" description="Disordered" evidence="2">
    <location>
        <begin position="1"/>
        <end position="42"/>
    </location>
</feature>
<dbReference type="eggNOG" id="KOG4553">
    <property type="taxonomic scope" value="Eukaryota"/>
</dbReference>
<dbReference type="PANTHER" id="PTHR21818">
    <property type="entry name" value="BC025462 PROTEIN"/>
    <property type="match status" value="1"/>
</dbReference>
<dbReference type="PANTHER" id="PTHR21818:SF0">
    <property type="entry name" value="FANCONI ANEMIA GROUP I PROTEIN"/>
    <property type="match status" value="1"/>
</dbReference>
<feature type="domain" description="FANCI helical" evidence="6">
    <location>
        <begin position="375"/>
        <end position="430"/>
    </location>
</feature>
<feature type="compositionally biased region" description="Basic and acidic residues" evidence="2">
    <location>
        <begin position="33"/>
        <end position="42"/>
    </location>
</feature>
<evidence type="ECO:0000259" key="6">
    <source>
        <dbReference type="Pfam" id="PF14679"/>
    </source>
</evidence>
<evidence type="ECO:0000259" key="3">
    <source>
        <dbReference type="Pfam" id="PF14675"/>
    </source>
</evidence>
<protein>
    <submittedName>
        <fullName evidence="8">Uncharacterized protein</fullName>
    </submittedName>
</protein>
<dbReference type="InterPro" id="IPR029314">
    <property type="entry name" value="FANCI_S4"/>
</dbReference>
<dbReference type="InterPro" id="IPR029315">
    <property type="entry name" value="FANCI_S2"/>
</dbReference>
<evidence type="ECO:0000259" key="5">
    <source>
        <dbReference type="Pfam" id="PF14678"/>
    </source>
</evidence>
<keyword evidence="9" id="KW-1185">Reference proteome</keyword>
<dbReference type="InParanoid" id="D2V546"/>
<dbReference type="InterPro" id="IPR029310">
    <property type="entry name" value="FANCI_HD1"/>
</dbReference>
<gene>
    <name evidence="8" type="ORF">NAEGRDRAFT_57172</name>
</gene>
<dbReference type="Pfam" id="PF14675">
    <property type="entry name" value="FANCI_S1"/>
    <property type="match status" value="1"/>
</dbReference>
<feature type="compositionally biased region" description="Acidic residues" evidence="2">
    <location>
        <begin position="1323"/>
        <end position="1341"/>
    </location>
</feature>
<proteinExistence type="predicted"/>
<evidence type="ECO:0000256" key="1">
    <source>
        <dbReference type="SAM" id="Coils"/>
    </source>
</evidence>
<dbReference type="InterPro" id="IPR029312">
    <property type="entry name" value="FANCI_HD2"/>
</dbReference>
<dbReference type="Pfam" id="PF14678">
    <property type="entry name" value="FANCI_S4"/>
    <property type="match status" value="1"/>
</dbReference>
<feature type="coiled-coil region" evidence="1">
    <location>
        <begin position="1137"/>
        <end position="1164"/>
    </location>
</feature>
<feature type="domain" description="FANCI helical" evidence="7">
    <location>
        <begin position="640"/>
        <end position="834"/>
    </location>
</feature>
<dbReference type="Pfam" id="PF14680">
    <property type="entry name" value="FANCI_HD2"/>
    <property type="match status" value="1"/>
</dbReference>
<dbReference type="STRING" id="5762.D2V546"/>
<evidence type="ECO:0000313" key="8">
    <source>
        <dbReference type="EMBL" id="EFC48047.1"/>
    </source>
</evidence>
<evidence type="ECO:0000256" key="2">
    <source>
        <dbReference type="SAM" id="MobiDB-lite"/>
    </source>
</evidence>
<dbReference type="Proteomes" id="UP000006671">
    <property type="component" value="Unassembled WGS sequence"/>
</dbReference>
<evidence type="ECO:0000259" key="4">
    <source>
        <dbReference type="Pfam" id="PF14676"/>
    </source>
</evidence>